<keyword evidence="2" id="KW-1185">Reference proteome</keyword>
<dbReference type="Gene3D" id="2.80.10.50">
    <property type="match status" value="1"/>
</dbReference>
<reference evidence="1" key="1">
    <citation type="journal article" date="2021" name="New Phytol.">
        <title>Evolutionary innovations through gain and loss of genes in the ectomycorrhizal Boletales.</title>
        <authorList>
            <person name="Wu G."/>
            <person name="Miyauchi S."/>
            <person name="Morin E."/>
            <person name="Kuo A."/>
            <person name="Drula E."/>
            <person name="Varga T."/>
            <person name="Kohler A."/>
            <person name="Feng B."/>
            <person name="Cao Y."/>
            <person name="Lipzen A."/>
            <person name="Daum C."/>
            <person name="Hundley H."/>
            <person name="Pangilinan J."/>
            <person name="Johnson J."/>
            <person name="Barry K."/>
            <person name="LaButti K."/>
            <person name="Ng V."/>
            <person name="Ahrendt S."/>
            <person name="Min B."/>
            <person name="Choi I.G."/>
            <person name="Park H."/>
            <person name="Plett J.M."/>
            <person name="Magnuson J."/>
            <person name="Spatafora J.W."/>
            <person name="Nagy L.G."/>
            <person name="Henrissat B."/>
            <person name="Grigoriev I.V."/>
            <person name="Yang Z.L."/>
            <person name="Xu J."/>
            <person name="Martin F.M."/>
        </authorList>
    </citation>
    <scope>NUCLEOTIDE SEQUENCE</scope>
    <source>
        <strain evidence="1">KKN 215</strain>
    </source>
</reference>
<name>A0A8K0UIN4_9AGAR</name>
<sequence length="186" mass="20782">MSSNVLLPGSYHIQSVKTGRFIARAHPEDLSPLPKPVYHLPAGEKPAQIWIVENATSKNSNGFYILRNGGNPIGRDNELVYAIISEGDGLQPEMWKVSCQEQSKPDEFVFVFHPTVILRQHNDSGYRILSLESEDCRNVWAVPEHSEEHGQVFMLPVPTPDNASRYPPAPSSAQVFKFIPVQGEGY</sequence>
<dbReference type="EMBL" id="JAEVFJ010000032">
    <property type="protein sequence ID" value="KAH8092540.1"/>
    <property type="molecule type" value="Genomic_DNA"/>
</dbReference>
<dbReference type="InterPro" id="IPR031755">
    <property type="entry name" value="Inhibitor_I66"/>
</dbReference>
<evidence type="ECO:0000313" key="2">
    <source>
        <dbReference type="Proteomes" id="UP000813824"/>
    </source>
</evidence>
<accession>A0A8K0UIN4</accession>
<dbReference type="AlphaFoldDB" id="A0A8K0UIN4"/>
<dbReference type="Pfam" id="PF16850">
    <property type="entry name" value="Inhibitor_I66"/>
    <property type="match status" value="1"/>
</dbReference>
<protein>
    <recommendedName>
        <fullName evidence="3">Serine protease inhibitor</fullName>
    </recommendedName>
</protein>
<comment type="caution">
    <text evidence="1">The sequence shown here is derived from an EMBL/GenBank/DDBJ whole genome shotgun (WGS) entry which is preliminary data.</text>
</comment>
<dbReference type="Proteomes" id="UP000813824">
    <property type="component" value="Unassembled WGS sequence"/>
</dbReference>
<proteinExistence type="predicted"/>
<organism evidence="1 2">
    <name type="scientific">Cristinia sonorae</name>
    <dbReference type="NCBI Taxonomy" id="1940300"/>
    <lineage>
        <taxon>Eukaryota</taxon>
        <taxon>Fungi</taxon>
        <taxon>Dikarya</taxon>
        <taxon>Basidiomycota</taxon>
        <taxon>Agaricomycotina</taxon>
        <taxon>Agaricomycetes</taxon>
        <taxon>Agaricomycetidae</taxon>
        <taxon>Agaricales</taxon>
        <taxon>Pleurotineae</taxon>
        <taxon>Stephanosporaceae</taxon>
        <taxon>Cristinia</taxon>
    </lineage>
</organism>
<dbReference type="GO" id="GO:0004867">
    <property type="term" value="F:serine-type endopeptidase inhibitor activity"/>
    <property type="evidence" value="ECO:0007669"/>
    <property type="project" value="InterPro"/>
</dbReference>
<dbReference type="CDD" id="cd23428">
    <property type="entry name" value="beta-trefoil_Ricin_SPI"/>
    <property type="match status" value="1"/>
</dbReference>
<evidence type="ECO:0000313" key="1">
    <source>
        <dbReference type="EMBL" id="KAH8092540.1"/>
    </source>
</evidence>
<gene>
    <name evidence="1" type="ORF">BXZ70DRAFT_909529</name>
</gene>
<evidence type="ECO:0008006" key="3">
    <source>
        <dbReference type="Google" id="ProtNLM"/>
    </source>
</evidence>